<organism evidence="3 4">
    <name type="scientific">Streptomyces roseoviridis</name>
    <dbReference type="NCBI Taxonomy" id="67361"/>
    <lineage>
        <taxon>Bacteria</taxon>
        <taxon>Bacillati</taxon>
        <taxon>Actinomycetota</taxon>
        <taxon>Actinomycetes</taxon>
        <taxon>Kitasatosporales</taxon>
        <taxon>Streptomycetaceae</taxon>
        <taxon>Streptomyces</taxon>
    </lineage>
</organism>
<dbReference type="Pfam" id="PF00582">
    <property type="entry name" value="Usp"/>
    <property type="match status" value="2"/>
</dbReference>
<accession>A0ABV5QWC8</accession>
<protein>
    <submittedName>
        <fullName evidence="3">Universal stress protein</fullName>
    </submittedName>
</protein>
<dbReference type="Gene3D" id="3.40.50.620">
    <property type="entry name" value="HUPs"/>
    <property type="match status" value="2"/>
</dbReference>
<dbReference type="EMBL" id="JBHMCT010000014">
    <property type="protein sequence ID" value="MFB9557138.1"/>
    <property type="molecule type" value="Genomic_DNA"/>
</dbReference>
<feature type="domain" description="UspA" evidence="2">
    <location>
        <begin position="164"/>
        <end position="291"/>
    </location>
</feature>
<sequence length="301" mass="31874">MNNETPARPELGDVVVGVDGSPSARTAAFWAAAEADRRGRPLCLVHAAGTDRRAYWTDAETLQAVREAGRDLLTETAHAVRERYPELAVTKVLSRRDPVSGIQETAGDRGTVVVGNRGLGGFSALLLGSVGLGVAARAEVPVIVVRGDNERPQTGSVTAAVHDAADLDVLLLAAAEADAHKAALRIVSVWNVLTHVGQVTTMLDDLDEIARHRVHEVKALADTVREICPQLIVTHHVETGTSTPGILIEASARTDLLVMGRGRRSLGLGPSLGRVAHALIHHAHCPVQIVPDAFTARDEGP</sequence>
<dbReference type="InterPro" id="IPR014729">
    <property type="entry name" value="Rossmann-like_a/b/a_fold"/>
</dbReference>
<dbReference type="PANTHER" id="PTHR46268">
    <property type="entry name" value="STRESS RESPONSE PROTEIN NHAX"/>
    <property type="match status" value="1"/>
</dbReference>
<name>A0ABV5QWC8_9ACTN</name>
<dbReference type="InterPro" id="IPR006016">
    <property type="entry name" value="UspA"/>
</dbReference>
<gene>
    <name evidence="3" type="ORF">ACFFTP_23485</name>
</gene>
<dbReference type="PANTHER" id="PTHR46268:SF6">
    <property type="entry name" value="UNIVERSAL STRESS PROTEIN UP12"/>
    <property type="match status" value="1"/>
</dbReference>
<dbReference type="PRINTS" id="PR01438">
    <property type="entry name" value="UNVRSLSTRESS"/>
</dbReference>
<keyword evidence="4" id="KW-1185">Reference proteome</keyword>
<evidence type="ECO:0000256" key="1">
    <source>
        <dbReference type="ARBA" id="ARBA00008791"/>
    </source>
</evidence>
<dbReference type="RefSeq" id="WP_345484275.1">
    <property type="nucleotide sequence ID" value="NZ_BAAAWU010000001.1"/>
</dbReference>
<dbReference type="Proteomes" id="UP001589716">
    <property type="component" value="Unassembled WGS sequence"/>
</dbReference>
<evidence type="ECO:0000313" key="3">
    <source>
        <dbReference type="EMBL" id="MFB9557138.1"/>
    </source>
</evidence>
<evidence type="ECO:0000259" key="2">
    <source>
        <dbReference type="Pfam" id="PF00582"/>
    </source>
</evidence>
<reference evidence="3 4" key="1">
    <citation type="submission" date="2024-09" db="EMBL/GenBank/DDBJ databases">
        <authorList>
            <person name="Sun Q."/>
            <person name="Mori K."/>
        </authorList>
    </citation>
    <scope>NUCLEOTIDE SEQUENCE [LARGE SCALE GENOMIC DNA]</scope>
    <source>
        <strain evidence="3 4">JCM 4414</strain>
    </source>
</reference>
<comment type="similarity">
    <text evidence="1">Belongs to the universal stress protein A family.</text>
</comment>
<dbReference type="InterPro" id="IPR006015">
    <property type="entry name" value="Universal_stress_UspA"/>
</dbReference>
<dbReference type="SUPFAM" id="SSF52402">
    <property type="entry name" value="Adenine nucleotide alpha hydrolases-like"/>
    <property type="match status" value="2"/>
</dbReference>
<evidence type="ECO:0000313" key="4">
    <source>
        <dbReference type="Proteomes" id="UP001589716"/>
    </source>
</evidence>
<proteinExistence type="inferred from homology"/>
<feature type="domain" description="UspA" evidence="2">
    <location>
        <begin position="14"/>
        <end position="146"/>
    </location>
</feature>
<comment type="caution">
    <text evidence="3">The sequence shown here is derived from an EMBL/GenBank/DDBJ whole genome shotgun (WGS) entry which is preliminary data.</text>
</comment>